<dbReference type="InterPro" id="IPR019885">
    <property type="entry name" value="Tscrpt_reg_HTH_AsnC-type_CS"/>
</dbReference>
<gene>
    <name evidence="5" type="ORF">SAMN05421819_0710</name>
</gene>
<keyword evidence="1" id="KW-0805">Transcription regulation</keyword>
<dbReference type="PANTHER" id="PTHR30154:SF53">
    <property type="entry name" value="HTH-TYPE TRANSCRIPTIONAL REGULATOR LRPC"/>
    <property type="match status" value="1"/>
</dbReference>
<dbReference type="RefSeq" id="WP_103932161.1">
    <property type="nucleotide sequence ID" value="NZ_FNVA01000001.1"/>
</dbReference>
<dbReference type="Proteomes" id="UP000236728">
    <property type="component" value="Unassembled WGS sequence"/>
</dbReference>
<dbReference type="GO" id="GO:0005829">
    <property type="term" value="C:cytosol"/>
    <property type="evidence" value="ECO:0007669"/>
    <property type="project" value="TreeGrafter"/>
</dbReference>
<keyword evidence="6" id="KW-1185">Reference proteome</keyword>
<feature type="domain" description="HTH asnC-type" evidence="4">
    <location>
        <begin position="11"/>
        <end position="72"/>
    </location>
</feature>
<dbReference type="InterPro" id="IPR011991">
    <property type="entry name" value="ArsR-like_HTH"/>
</dbReference>
<evidence type="ECO:0000313" key="6">
    <source>
        <dbReference type="Proteomes" id="UP000236728"/>
    </source>
</evidence>
<accession>A0A1H5TRG3</accession>
<proteinExistence type="predicted"/>
<name>A0A1H5TRG3_9BACT</name>
<evidence type="ECO:0000313" key="5">
    <source>
        <dbReference type="EMBL" id="SEF65340.1"/>
    </source>
</evidence>
<dbReference type="PANTHER" id="PTHR30154">
    <property type="entry name" value="LEUCINE-RESPONSIVE REGULATORY PROTEIN"/>
    <property type="match status" value="1"/>
</dbReference>
<dbReference type="GO" id="GO:0043565">
    <property type="term" value="F:sequence-specific DNA binding"/>
    <property type="evidence" value="ECO:0007669"/>
    <property type="project" value="InterPro"/>
</dbReference>
<dbReference type="SUPFAM" id="SSF54909">
    <property type="entry name" value="Dimeric alpha+beta barrel"/>
    <property type="match status" value="1"/>
</dbReference>
<dbReference type="Gene3D" id="3.30.70.920">
    <property type="match status" value="1"/>
</dbReference>
<dbReference type="Pfam" id="PF13404">
    <property type="entry name" value="HTH_AsnC-type"/>
    <property type="match status" value="1"/>
</dbReference>
<dbReference type="CDD" id="cd00090">
    <property type="entry name" value="HTH_ARSR"/>
    <property type="match status" value="1"/>
</dbReference>
<dbReference type="GO" id="GO:0006355">
    <property type="term" value="P:regulation of DNA-templated transcription"/>
    <property type="evidence" value="ECO:0007669"/>
    <property type="project" value="UniProtKB-ARBA"/>
</dbReference>
<organism evidence="5 6">
    <name type="scientific">Bryocella elongata</name>
    <dbReference type="NCBI Taxonomy" id="863522"/>
    <lineage>
        <taxon>Bacteria</taxon>
        <taxon>Pseudomonadati</taxon>
        <taxon>Acidobacteriota</taxon>
        <taxon>Terriglobia</taxon>
        <taxon>Terriglobales</taxon>
        <taxon>Acidobacteriaceae</taxon>
        <taxon>Bryocella</taxon>
    </lineage>
</organism>
<dbReference type="AlphaFoldDB" id="A0A1H5TRG3"/>
<dbReference type="PROSITE" id="PS00519">
    <property type="entry name" value="HTH_ASNC_1"/>
    <property type="match status" value="1"/>
</dbReference>
<dbReference type="PROSITE" id="PS50956">
    <property type="entry name" value="HTH_ASNC_2"/>
    <property type="match status" value="1"/>
</dbReference>
<dbReference type="InterPro" id="IPR036388">
    <property type="entry name" value="WH-like_DNA-bd_sf"/>
</dbReference>
<dbReference type="InterPro" id="IPR000485">
    <property type="entry name" value="AsnC-type_HTH_dom"/>
</dbReference>
<evidence type="ECO:0000256" key="1">
    <source>
        <dbReference type="ARBA" id="ARBA00023015"/>
    </source>
</evidence>
<dbReference type="InterPro" id="IPR011008">
    <property type="entry name" value="Dimeric_a/b-barrel"/>
</dbReference>
<reference evidence="5 6" key="1">
    <citation type="submission" date="2016-10" db="EMBL/GenBank/DDBJ databases">
        <authorList>
            <person name="de Groot N.N."/>
        </authorList>
    </citation>
    <scope>NUCLEOTIDE SEQUENCE [LARGE SCALE GENOMIC DNA]</scope>
    <source>
        <strain evidence="5 6">DSM 22489</strain>
    </source>
</reference>
<evidence type="ECO:0000256" key="2">
    <source>
        <dbReference type="ARBA" id="ARBA00023125"/>
    </source>
</evidence>
<sequence>MTHTTLSEPELDAYDRAILLALQENARTPFAELARRVGLSTPSVIERVRKLEDRGVILGYRAMVDVAKMGLPVRAFVKVTVAGDKLDRFAKMTTKIPEVLECHRVTGAESFLVQVAARDMQHIQEVIDSMMPYVSTNTAMVLASPVPWRVVEAPAPAPAQRVMPRATRRTRA</sequence>
<keyword evidence="3" id="KW-0804">Transcription</keyword>
<dbReference type="GO" id="GO:0043200">
    <property type="term" value="P:response to amino acid"/>
    <property type="evidence" value="ECO:0007669"/>
    <property type="project" value="TreeGrafter"/>
</dbReference>
<dbReference type="InterPro" id="IPR019888">
    <property type="entry name" value="Tscrpt_reg_AsnC-like"/>
</dbReference>
<dbReference type="OrthoDB" id="34294at2"/>
<dbReference type="Pfam" id="PF01037">
    <property type="entry name" value="AsnC_trans_reg"/>
    <property type="match status" value="1"/>
</dbReference>
<evidence type="ECO:0000259" key="4">
    <source>
        <dbReference type="PROSITE" id="PS50956"/>
    </source>
</evidence>
<protein>
    <submittedName>
        <fullName evidence="5">Transcriptional regulator, AsnC family</fullName>
    </submittedName>
</protein>
<dbReference type="Gene3D" id="1.10.10.10">
    <property type="entry name" value="Winged helix-like DNA-binding domain superfamily/Winged helix DNA-binding domain"/>
    <property type="match status" value="1"/>
</dbReference>
<dbReference type="PRINTS" id="PR00033">
    <property type="entry name" value="HTHASNC"/>
</dbReference>
<dbReference type="SUPFAM" id="SSF46785">
    <property type="entry name" value="Winged helix' DNA-binding domain"/>
    <property type="match status" value="1"/>
</dbReference>
<dbReference type="SMART" id="SM00344">
    <property type="entry name" value="HTH_ASNC"/>
    <property type="match status" value="1"/>
</dbReference>
<evidence type="ECO:0000256" key="3">
    <source>
        <dbReference type="ARBA" id="ARBA00023163"/>
    </source>
</evidence>
<dbReference type="InterPro" id="IPR036390">
    <property type="entry name" value="WH_DNA-bd_sf"/>
</dbReference>
<dbReference type="InterPro" id="IPR019887">
    <property type="entry name" value="Tscrpt_reg_AsnC/Lrp_C"/>
</dbReference>
<keyword evidence="2" id="KW-0238">DNA-binding</keyword>
<dbReference type="EMBL" id="FNVA01000001">
    <property type="protein sequence ID" value="SEF65340.1"/>
    <property type="molecule type" value="Genomic_DNA"/>
</dbReference>